<name>A0A0E0LU77_ORYPU</name>
<evidence type="ECO:0000313" key="3">
    <source>
        <dbReference type="Proteomes" id="UP000026962"/>
    </source>
</evidence>
<dbReference type="AlphaFoldDB" id="A0A0E0LU77"/>
<dbReference type="HOGENOM" id="CLU_160309_0_1_1"/>
<reference evidence="2" key="1">
    <citation type="submission" date="2015-04" db="UniProtKB">
        <authorList>
            <consortium name="EnsemblPlants"/>
        </authorList>
    </citation>
    <scope>IDENTIFICATION</scope>
</reference>
<evidence type="ECO:0000256" key="1">
    <source>
        <dbReference type="SAM" id="MobiDB-lite"/>
    </source>
</evidence>
<accession>A0A0E0LU77</accession>
<dbReference type="OMA" id="EVEVTHM"/>
<dbReference type="PANTHER" id="PTHR34395">
    <property type="entry name" value="OS11G0427500 PROTEIN"/>
    <property type="match status" value="1"/>
</dbReference>
<dbReference type="Proteomes" id="UP000026962">
    <property type="component" value="Chromosome 8"/>
</dbReference>
<keyword evidence="3" id="KW-1185">Reference proteome</keyword>
<evidence type="ECO:0000313" key="2">
    <source>
        <dbReference type="EnsemblPlants" id="OPUNC08G11170.1"/>
    </source>
</evidence>
<organism evidence="2">
    <name type="scientific">Oryza punctata</name>
    <name type="common">Red rice</name>
    <dbReference type="NCBI Taxonomy" id="4537"/>
    <lineage>
        <taxon>Eukaryota</taxon>
        <taxon>Viridiplantae</taxon>
        <taxon>Streptophyta</taxon>
        <taxon>Embryophyta</taxon>
        <taxon>Tracheophyta</taxon>
        <taxon>Spermatophyta</taxon>
        <taxon>Magnoliopsida</taxon>
        <taxon>Liliopsida</taxon>
        <taxon>Poales</taxon>
        <taxon>Poaceae</taxon>
        <taxon>BOP clade</taxon>
        <taxon>Oryzoideae</taxon>
        <taxon>Oryzeae</taxon>
        <taxon>Oryzinae</taxon>
        <taxon>Oryza</taxon>
    </lineage>
</organism>
<sequence>MPQRRVVAAPRNKEEKEPKKQKKSIGVEGLIGRYLDMRTKQAEDEATQLAREKEAHLTKEKENNDFSIKKCISILSSMVEVTKEEKAKAYTVFKNAENREVL</sequence>
<proteinExistence type="predicted"/>
<reference evidence="2" key="2">
    <citation type="submission" date="2018-05" db="EMBL/GenBank/DDBJ databases">
        <title>OpunRS2 (Oryza punctata Reference Sequence Version 2).</title>
        <authorList>
            <person name="Zhang J."/>
            <person name="Kudrna D."/>
            <person name="Lee S."/>
            <person name="Talag J."/>
            <person name="Welchert J."/>
            <person name="Wing R.A."/>
        </authorList>
    </citation>
    <scope>NUCLEOTIDE SEQUENCE [LARGE SCALE GENOMIC DNA]</scope>
</reference>
<protein>
    <submittedName>
        <fullName evidence="2">Uncharacterized protein</fullName>
    </submittedName>
</protein>
<feature type="region of interest" description="Disordered" evidence="1">
    <location>
        <begin position="1"/>
        <end position="24"/>
    </location>
</feature>
<dbReference type="EnsemblPlants" id="OPUNC08G11170.1">
    <property type="protein sequence ID" value="OPUNC08G11170.1"/>
    <property type="gene ID" value="OPUNC08G11170"/>
</dbReference>
<dbReference type="PANTHER" id="PTHR34395:SF15">
    <property type="entry name" value="OS09G0292400 PROTEIN"/>
    <property type="match status" value="1"/>
</dbReference>
<dbReference type="Gramene" id="OPUNC08G11170.1">
    <property type="protein sequence ID" value="OPUNC08G11170.1"/>
    <property type="gene ID" value="OPUNC08G11170"/>
</dbReference>